<gene>
    <name evidence="1" type="ORF">L6164_001208</name>
</gene>
<sequence length="245" mass="28061">MSKLCNEFHVFFNDLVSNGFNTLLTSLPKDRQYFASGVPGTFHDRLFTESSLHFAYTNYTHHLLSKSPEEIQDKDSPAWNKGRIHYTNAPKEVMEAFATQFAEDATNFLGARAKELAPGGMLVITMQEVTSYLNCTTVSLFYYALEVTKLVEENWYLSIQRMELTDPPPWLKRKRHISVPNFITHVRATLEGIFSSHFGDEITDEMFQGLVKQISSKIEELVSKHREKTQLLVVLKRKVLGMCTA</sequence>
<name>A0ACB9Q8V6_BAUVA</name>
<dbReference type="EMBL" id="CM039426">
    <property type="protein sequence ID" value="KAI4357247.1"/>
    <property type="molecule type" value="Genomic_DNA"/>
</dbReference>
<organism evidence="1 2">
    <name type="scientific">Bauhinia variegata</name>
    <name type="common">Purple orchid tree</name>
    <name type="synonym">Phanera variegata</name>
    <dbReference type="NCBI Taxonomy" id="167791"/>
    <lineage>
        <taxon>Eukaryota</taxon>
        <taxon>Viridiplantae</taxon>
        <taxon>Streptophyta</taxon>
        <taxon>Embryophyta</taxon>
        <taxon>Tracheophyta</taxon>
        <taxon>Spermatophyta</taxon>
        <taxon>Magnoliopsida</taxon>
        <taxon>eudicotyledons</taxon>
        <taxon>Gunneridae</taxon>
        <taxon>Pentapetalae</taxon>
        <taxon>rosids</taxon>
        <taxon>fabids</taxon>
        <taxon>Fabales</taxon>
        <taxon>Fabaceae</taxon>
        <taxon>Cercidoideae</taxon>
        <taxon>Cercideae</taxon>
        <taxon>Bauhiniinae</taxon>
        <taxon>Bauhinia</taxon>
    </lineage>
</organism>
<evidence type="ECO:0000313" key="2">
    <source>
        <dbReference type="Proteomes" id="UP000828941"/>
    </source>
</evidence>
<accession>A0ACB9Q8V6</accession>
<comment type="caution">
    <text evidence="1">The sequence shown here is derived from an EMBL/GenBank/DDBJ whole genome shotgun (WGS) entry which is preliminary data.</text>
</comment>
<evidence type="ECO:0000313" key="1">
    <source>
        <dbReference type="EMBL" id="KAI4357247.1"/>
    </source>
</evidence>
<keyword evidence="2" id="KW-1185">Reference proteome</keyword>
<proteinExistence type="predicted"/>
<dbReference type="Proteomes" id="UP000828941">
    <property type="component" value="Chromosome 1"/>
</dbReference>
<protein>
    <submittedName>
        <fullName evidence="1">Uncharacterized protein</fullName>
    </submittedName>
</protein>
<reference evidence="1 2" key="1">
    <citation type="journal article" date="2022" name="DNA Res.">
        <title>Chromosomal-level genome assembly of the orchid tree Bauhinia variegata (Leguminosae; Cercidoideae) supports the allotetraploid origin hypothesis of Bauhinia.</title>
        <authorList>
            <person name="Zhong Y."/>
            <person name="Chen Y."/>
            <person name="Zheng D."/>
            <person name="Pang J."/>
            <person name="Liu Y."/>
            <person name="Luo S."/>
            <person name="Meng S."/>
            <person name="Qian L."/>
            <person name="Wei D."/>
            <person name="Dai S."/>
            <person name="Zhou R."/>
        </authorList>
    </citation>
    <scope>NUCLEOTIDE SEQUENCE [LARGE SCALE GENOMIC DNA]</scope>
    <source>
        <strain evidence="1">BV-YZ2020</strain>
    </source>
</reference>